<dbReference type="AlphaFoldDB" id="M0KSD6"/>
<comment type="caution">
    <text evidence="2">The sequence shown here is derived from an EMBL/GenBank/DDBJ whole genome shotgun (WGS) entry which is preliminary data.</text>
</comment>
<protein>
    <submittedName>
        <fullName evidence="2">Uncharacterized protein</fullName>
    </submittedName>
</protein>
<evidence type="ECO:0000313" key="2">
    <source>
        <dbReference type="EMBL" id="EMA24212.1"/>
    </source>
</evidence>
<organism evidence="2 3">
    <name type="scientific">Haloarcula amylolytica JCM 13557</name>
    <dbReference type="NCBI Taxonomy" id="1227452"/>
    <lineage>
        <taxon>Archaea</taxon>
        <taxon>Methanobacteriati</taxon>
        <taxon>Methanobacteriota</taxon>
        <taxon>Stenosarchaea group</taxon>
        <taxon>Halobacteria</taxon>
        <taxon>Halobacteriales</taxon>
        <taxon>Haloarculaceae</taxon>
        <taxon>Haloarcula</taxon>
    </lineage>
</organism>
<accession>M0KSD6</accession>
<proteinExistence type="predicted"/>
<dbReference type="Proteomes" id="UP000011623">
    <property type="component" value="Unassembled WGS sequence"/>
</dbReference>
<dbReference type="EMBL" id="AOLW01000010">
    <property type="protein sequence ID" value="EMA24212.1"/>
    <property type="molecule type" value="Genomic_DNA"/>
</dbReference>
<evidence type="ECO:0000313" key="3">
    <source>
        <dbReference type="Proteomes" id="UP000011623"/>
    </source>
</evidence>
<feature type="region of interest" description="Disordered" evidence="1">
    <location>
        <begin position="1"/>
        <end position="35"/>
    </location>
</feature>
<name>M0KSD6_9EURY</name>
<sequence>MATYYVLSSPDHNPDSNHSSEWPKELGLSFDDREI</sequence>
<keyword evidence="3" id="KW-1185">Reference proteome</keyword>
<evidence type="ECO:0000256" key="1">
    <source>
        <dbReference type="SAM" id="MobiDB-lite"/>
    </source>
</evidence>
<reference evidence="2 3" key="1">
    <citation type="journal article" date="2014" name="PLoS Genet.">
        <title>Phylogenetically driven sequencing of extremely halophilic archaea reveals strategies for static and dynamic osmo-response.</title>
        <authorList>
            <person name="Becker E.A."/>
            <person name="Seitzer P.M."/>
            <person name="Tritt A."/>
            <person name="Larsen D."/>
            <person name="Krusor M."/>
            <person name="Yao A.I."/>
            <person name="Wu D."/>
            <person name="Madern D."/>
            <person name="Eisen J.A."/>
            <person name="Darling A.E."/>
            <person name="Facciotti M.T."/>
        </authorList>
    </citation>
    <scope>NUCLEOTIDE SEQUENCE [LARGE SCALE GENOMIC DNA]</scope>
    <source>
        <strain evidence="2 3">JCM 13557</strain>
    </source>
</reference>
<gene>
    <name evidence="2" type="ORF">C442_04779</name>
</gene>